<name>A0AAV4RMJ0_CAEEX</name>
<proteinExistence type="predicted"/>
<keyword evidence="1" id="KW-0472">Membrane</keyword>
<reference evidence="2 3" key="1">
    <citation type="submission" date="2021-06" db="EMBL/GenBank/DDBJ databases">
        <title>Caerostris extrusa draft genome.</title>
        <authorList>
            <person name="Kono N."/>
            <person name="Arakawa K."/>
        </authorList>
    </citation>
    <scope>NUCLEOTIDE SEQUENCE [LARGE SCALE GENOMIC DNA]</scope>
</reference>
<dbReference type="EMBL" id="BPLR01008168">
    <property type="protein sequence ID" value="GIY22582.1"/>
    <property type="molecule type" value="Genomic_DNA"/>
</dbReference>
<accession>A0AAV4RMJ0</accession>
<protein>
    <submittedName>
        <fullName evidence="2">Uncharacterized protein</fullName>
    </submittedName>
</protein>
<sequence>MKHFASDRLLHTLFPPKYKFRTFQHWYSNRVYVAIESDFFGREAIEIQKFWIGNKEEWEDKIRDYCYSGNNGNMSRSEILNFTALVFGTIVACLISNIIEEEYKVK</sequence>
<evidence type="ECO:0000256" key="1">
    <source>
        <dbReference type="SAM" id="Phobius"/>
    </source>
</evidence>
<keyword evidence="1" id="KW-1133">Transmembrane helix</keyword>
<gene>
    <name evidence="2" type="ORF">CEXT_652061</name>
</gene>
<keyword evidence="3" id="KW-1185">Reference proteome</keyword>
<keyword evidence="1" id="KW-0812">Transmembrane</keyword>
<comment type="caution">
    <text evidence="2">The sequence shown here is derived from an EMBL/GenBank/DDBJ whole genome shotgun (WGS) entry which is preliminary data.</text>
</comment>
<evidence type="ECO:0000313" key="2">
    <source>
        <dbReference type="EMBL" id="GIY22582.1"/>
    </source>
</evidence>
<organism evidence="2 3">
    <name type="scientific">Caerostris extrusa</name>
    <name type="common">Bark spider</name>
    <name type="synonym">Caerostris bankana</name>
    <dbReference type="NCBI Taxonomy" id="172846"/>
    <lineage>
        <taxon>Eukaryota</taxon>
        <taxon>Metazoa</taxon>
        <taxon>Ecdysozoa</taxon>
        <taxon>Arthropoda</taxon>
        <taxon>Chelicerata</taxon>
        <taxon>Arachnida</taxon>
        <taxon>Araneae</taxon>
        <taxon>Araneomorphae</taxon>
        <taxon>Entelegynae</taxon>
        <taxon>Araneoidea</taxon>
        <taxon>Araneidae</taxon>
        <taxon>Caerostris</taxon>
    </lineage>
</organism>
<dbReference type="Proteomes" id="UP001054945">
    <property type="component" value="Unassembled WGS sequence"/>
</dbReference>
<feature type="transmembrane region" description="Helical" evidence="1">
    <location>
        <begin position="79"/>
        <end position="99"/>
    </location>
</feature>
<dbReference type="AlphaFoldDB" id="A0AAV4RMJ0"/>
<evidence type="ECO:0000313" key="3">
    <source>
        <dbReference type="Proteomes" id="UP001054945"/>
    </source>
</evidence>